<dbReference type="VEuPathDB" id="FungiDB:RhiirA1_479236"/>
<dbReference type="Pfam" id="PF14441">
    <property type="entry name" value="OTT_1508_deam"/>
    <property type="match status" value="1"/>
</dbReference>
<accession>A0A2N0QFU4</accession>
<dbReference type="InterPro" id="IPR027796">
    <property type="entry name" value="OTT_1508_deam-like"/>
</dbReference>
<sequence>MKSLSYSQIAQISSEELKELKEYEKKKELYSKEYVTQSINFAVSKENKKFTFLNIYEIFYCYLAIILARDKEIVAVWLKILQGRCEIYLSKNSDWLNKDIRYIDNITKYLKNISKNAPSRLKKLQDDIELYGDNKHIKSFSDFLSVRVVMVGNADNTNIITISGICKEYYKKVKKAKVESNIPSKFLRHIKKVAFYMDSAIGIIECARNIQYKLLFSNVQVFKQQLDGDDVIKQCIYLHAEINILVSLIINKKIFSRVFIAMSKRCCYLCELYTDFAREQGYNIIVFEPQLFTKCAFDWKLMKICSRWK</sequence>
<reference evidence="1 2" key="2">
    <citation type="submission" date="2017-09" db="EMBL/GenBank/DDBJ databases">
        <title>Extensive intraspecific genome diversity in a model arbuscular mycorrhizal fungus.</title>
        <authorList>
            <person name="Chen E.C."/>
            <person name="Morin E."/>
            <person name="Beaudet D."/>
            <person name="Noel J."/>
            <person name="Ndikumana S."/>
            <person name="Charron P."/>
            <person name="St-Onge C."/>
            <person name="Giorgi J."/>
            <person name="Grigoriev I.V."/>
            <person name="Roux C."/>
            <person name="Martin F.M."/>
            <person name="Corradi N."/>
        </authorList>
    </citation>
    <scope>NUCLEOTIDE SEQUENCE [LARGE SCALE GENOMIC DNA]</scope>
    <source>
        <strain evidence="1 2">A5</strain>
    </source>
</reference>
<organism evidence="1 2">
    <name type="scientific">Rhizophagus irregularis</name>
    <dbReference type="NCBI Taxonomy" id="588596"/>
    <lineage>
        <taxon>Eukaryota</taxon>
        <taxon>Fungi</taxon>
        <taxon>Fungi incertae sedis</taxon>
        <taxon>Mucoromycota</taxon>
        <taxon>Glomeromycotina</taxon>
        <taxon>Glomeromycetes</taxon>
        <taxon>Glomerales</taxon>
        <taxon>Glomeraceae</taxon>
        <taxon>Rhizophagus</taxon>
    </lineage>
</organism>
<evidence type="ECO:0000313" key="2">
    <source>
        <dbReference type="Proteomes" id="UP000232722"/>
    </source>
</evidence>
<gene>
    <name evidence="1" type="ORF">RhiirA5_405265</name>
</gene>
<proteinExistence type="predicted"/>
<protein>
    <submittedName>
        <fullName evidence="1">Uncharacterized protein</fullName>
    </submittedName>
</protein>
<dbReference type="VEuPathDB" id="FungiDB:RhiirFUN_008833"/>
<name>A0A2N0QFU4_9GLOM</name>
<dbReference type="Proteomes" id="UP000232722">
    <property type="component" value="Unassembled WGS sequence"/>
</dbReference>
<reference evidence="1 2" key="1">
    <citation type="submission" date="2016-04" db="EMBL/GenBank/DDBJ databases">
        <title>Genome analyses suggest a sexual origin of heterokaryosis in a supposedly ancient asexual fungus.</title>
        <authorList>
            <person name="Ropars J."/>
            <person name="Sedzielewska K."/>
            <person name="Noel J."/>
            <person name="Charron P."/>
            <person name="Farinelli L."/>
            <person name="Marton T."/>
            <person name="Kruger M."/>
            <person name="Pelin A."/>
            <person name="Brachmann A."/>
            <person name="Corradi N."/>
        </authorList>
    </citation>
    <scope>NUCLEOTIDE SEQUENCE [LARGE SCALE GENOMIC DNA]</scope>
    <source>
        <strain evidence="1 2">A5</strain>
    </source>
</reference>
<comment type="caution">
    <text evidence="1">The sequence shown here is derived from an EMBL/GenBank/DDBJ whole genome shotgun (WGS) entry which is preliminary data.</text>
</comment>
<dbReference type="EMBL" id="LLXJ01000002">
    <property type="protein sequence ID" value="PKC17932.1"/>
    <property type="molecule type" value="Genomic_DNA"/>
</dbReference>
<evidence type="ECO:0000313" key="1">
    <source>
        <dbReference type="EMBL" id="PKC17932.1"/>
    </source>
</evidence>
<dbReference type="AlphaFoldDB" id="A0A2N0QFU4"/>